<keyword evidence="2" id="KW-0812">Transmembrane</keyword>
<comment type="caution">
    <text evidence="3">The sequence shown here is derived from an EMBL/GenBank/DDBJ whole genome shotgun (WGS) entry which is preliminary data.</text>
</comment>
<feature type="transmembrane region" description="Helical" evidence="2">
    <location>
        <begin position="58"/>
        <end position="79"/>
    </location>
</feature>
<dbReference type="AlphaFoldDB" id="A0AAD7HBP9"/>
<sequence>MAPISVMVLPLTMPVYPSLLPMYPSFTHVFHIPTPSAAPFGESGVSISPPVSSVALDAILIIAIAIALLGTSALVWVCYRRRIRVLRITKESEGESRSNLMMKETHIIPNTWDNSHAFWVKRNMPSTDLITSAQVKMNETLLSEVPNVWRILGRPNVATTKGSESDYEDAIPEVRKTSD</sequence>
<organism evidence="3 4">
    <name type="scientific">Mycena metata</name>
    <dbReference type="NCBI Taxonomy" id="1033252"/>
    <lineage>
        <taxon>Eukaryota</taxon>
        <taxon>Fungi</taxon>
        <taxon>Dikarya</taxon>
        <taxon>Basidiomycota</taxon>
        <taxon>Agaricomycotina</taxon>
        <taxon>Agaricomycetes</taxon>
        <taxon>Agaricomycetidae</taxon>
        <taxon>Agaricales</taxon>
        <taxon>Marasmiineae</taxon>
        <taxon>Mycenaceae</taxon>
        <taxon>Mycena</taxon>
    </lineage>
</organism>
<accession>A0AAD7HBP9</accession>
<evidence type="ECO:0000313" key="3">
    <source>
        <dbReference type="EMBL" id="KAJ7717030.1"/>
    </source>
</evidence>
<proteinExistence type="predicted"/>
<feature type="region of interest" description="Disordered" evidence="1">
    <location>
        <begin position="160"/>
        <end position="179"/>
    </location>
</feature>
<evidence type="ECO:0000256" key="2">
    <source>
        <dbReference type="SAM" id="Phobius"/>
    </source>
</evidence>
<evidence type="ECO:0000256" key="1">
    <source>
        <dbReference type="SAM" id="MobiDB-lite"/>
    </source>
</evidence>
<keyword evidence="4" id="KW-1185">Reference proteome</keyword>
<keyword evidence="2" id="KW-0472">Membrane</keyword>
<dbReference type="Proteomes" id="UP001215598">
    <property type="component" value="Unassembled WGS sequence"/>
</dbReference>
<evidence type="ECO:0000313" key="4">
    <source>
        <dbReference type="Proteomes" id="UP001215598"/>
    </source>
</evidence>
<gene>
    <name evidence="3" type="ORF">B0H16DRAFT_448718</name>
</gene>
<name>A0AAD7HBP9_9AGAR</name>
<dbReference type="EMBL" id="JARKIB010000283">
    <property type="protein sequence ID" value="KAJ7717030.1"/>
    <property type="molecule type" value="Genomic_DNA"/>
</dbReference>
<reference evidence="3" key="1">
    <citation type="submission" date="2023-03" db="EMBL/GenBank/DDBJ databases">
        <title>Massive genome expansion in bonnet fungi (Mycena s.s.) driven by repeated elements and novel gene families across ecological guilds.</title>
        <authorList>
            <consortium name="Lawrence Berkeley National Laboratory"/>
            <person name="Harder C.B."/>
            <person name="Miyauchi S."/>
            <person name="Viragh M."/>
            <person name="Kuo A."/>
            <person name="Thoen E."/>
            <person name="Andreopoulos B."/>
            <person name="Lu D."/>
            <person name="Skrede I."/>
            <person name="Drula E."/>
            <person name="Henrissat B."/>
            <person name="Morin E."/>
            <person name="Kohler A."/>
            <person name="Barry K."/>
            <person name="LaButti K."/>
            <person name="Morin E."/>
            <person name="Salamov A."/>
            <person name="Lipzen A."/>
            <person name="Mereny Z."/>
            <person name="Hegedus B."/>
            <person name="Baldrian P."/>
            <person name="Stursova M."/>
            <person name="Weitz H."/>
            <person name="Taylor A."/>
            <person name="Grigoriev I.V."/>
            <person name="Nagy L.G."/>
            <person name="Martin F."/>
            <person name="Kauserud H."/>
        </authorList>
    </citation>
    <scope>NUCLEOTIDE SEQUENCE</scope>
    <source>
        <strain evidence="3">CBHHK182m</strain>
    </source>
</reference>
<keyword evidence="2" id="KW-1133">Transmembrane helix</keyword>
<protein>
    <submittedName>
        <fullName evidence="3">Uncharacterized protein</fullName>
    </submittedName>
</protein>